<keyword evidence="1" id="KW-0472">Membrane</keyword>
<reference evidence="2 3" key="1">
    <citation type="submission" date="2018-03" db="EMBL/GenBank/DDBJ databases">
        <title>The ancient ancestry and fast evolution of plastids.</title>
        <authorList>
            <person name="Moore K.R."/>
            <person name="Magnabosco C."/>
            <person name="Momper L."/>
            <person name="Gold D.A."/>
            <person name="Bosak T."/>
            <person name="Fournier G.P."/>
        </authorList>
    </citation>
    <scope>NUCLEOTIDE SEQUENCE [LARGE SCALE GENOMIC DNA]</scope>
    <source>
        <strain evidence="2 3">CCALA 016</strain>
    </source>
</reference>
<dbReference type="AlphaFoldDB" id="A0A2T1M1E0"/>
<sequence>MTRDSDLSPSIPPSVQAASITLRRWGLGKFWTEFVLGIISCVPVGASVLTSRNRTGGVGSFWAVGGLFVLLLSIYFAWRYFSLGKSLKIKDSSERPKRVEIQQLIKQGLIINLVGMFLSLIGTQSSVGDALIKSFSQTGSNVVQGGCILNSANIFDIQANTAIFTVHFIGIAISLWLLNRLTK</sequence>
<reference evidence="2 3" key="2">
    <citation type="submission" date="2018-03" db="EMBL/GenBank/DDBJ databases">
        <authorList>
            <person name="Keele B.F."/>
        </authorList>
    </citation>
    <scope>NUCLEOTIDE SEQUENCE [LARGE SCALE GENOMIC DNA]</scope>
    <source>
        <strain evidence="2 3">CCALA 016</strain>
    </source>
</reference>
<proteinExistence type="predicted"/>
<organism evidence="2 3">
    <name type="scientific">Aphanothece hegewaldii CCALA 016</name>
    <dbReference type="NCBI Taxonomy" id="2107694"/>
    <lineage>
        <taxon>Bacteria</taxon>
        <taxon>Bacillati</taxon>
        <taxon>Cyanobacteriota</taxon>
        <taxon>Cyanophyceae</taxon>
        <taxon>Oscillatoriophycideae</taxon>
        <taxon>Chroococcales</taxon>
        <taxon>Aphanothecaceae</taxon>
        <taxon>Aphanothece</taxon>
    </lineage>
</organism>
<gene>
    <name evidence="2" type="ORF">C7H19_05385</name>
</gene>
<feature type="transmembrane region" description="Helical" evidence="1">
    <location>
        <begin position="159"/>
        <end position="178"/>
    </location>
</feature>
<dbReference type="EMBL" id="PXOH01000004">
    <property type="protein sequence ID" value="PSF38419.1"/>
    <property type="molecule type" value="Genomic_DNA"/>
</dbReference>
<evidence type="ECO:0008006" key="4">
    <source>
        <dbReference type="Google" id="ProtNLM"/>
    </source>
</evidence>
<keyword evidence="3" id="KW-1185">Reference proteome</keyword>
<accession>A0A2T1M1E0</accession>
<dbReference type="PANTHER" id="PTHR34548">
    <property type="entry name" value="PROTEIN TIC 21, CHLOROPLASTIC"/>
    <property type="match status" value="1"/>
</dbReference>
<keyword evidence="1" id="KW-1133">Transmembrane helix</keyword>
<keyword evidence="1" id="KW-0812">Transmembrane</keyword>
<dbReference type="PANTHER" id="PTHR34548:SF2">
    <property type="entry name" value="PROTEIN TIC 21, CHLOROPLASTIC"/>
    <property type="match status" value="1"/>
</dbReference>
<dbReference type="RefSeq" id="WP_106455862.1">
    <property type="nucleotide sequence ID" value="NZ_PXOH01000004.1"/>
</dbReference>
<evidence type="ECO:0000313" key="3">
    <source>
        <dbReference type="Proteomes" id="UP000239001"/>
    </source>
</evidence>
<dbReference type="Proteomes" id="UP000239001">
    <property type="component" value="Unassembled WGS sequence"/>
</dbReference>
<comment type="caution">
    <text evidence="2">The sequence shown here is derived from an EMBL/GenBank/DDBJ whole genome shotgun (WGS) entry which is preliminary data.</text>
</comment>
<evidence type="ECO:0000256" key="1">
    <source>
        <dbReference type="SAM" id="Phobius"/>
    </source>
</evidence>
<evidence type="ECO:0000313" key="2">
    <source>
        <dbReference type="EMBL" id="PSF38419.1"/>
    </source>
</evidence>
<dbReference type="Pfam" id="PF12263">
    <property type="entry name" value="DUF3611"/>
    <property type="match status" value="1"/>
</dbReference>
<dbReference type="InterPro" id="IPR022051">
    <property type="entry name" value="DUF3611"/>
</dbReference>
<feature type="transmembrane region" description="Helical" evidence="1">
    <location>
        <begin position="30"/>
        <end position="49"/>
    </location>
</feature>
<dbReference type="OrthoDB" id="5766633at2"/>
<protein>
    <recommendedName>
        <fullName evidence="4">DUF3611 domain-containing protein</fullName>
    </recommendedName>
</protein>
<feature type="transmembrane region" description="Helical" evidence="1">
    <location>
        <begin position="61"/>
        <end position="83"/>
    </location>
</feature>
<name>A0A2T1M1E0_9CHRO</name>